<proteinExistence type="predicted"/>
<feature type="transmembrane region" description="Helical" evidence="1">
    <location>
        <begin position="62"/>
        <end position="83"/>
    </location>
</feature>
<dbReference type="OrthoDB" id="425192at2"/>
<evidence type="ECO:0000256" key="1">
    <source>
        <dbReference type="SAM" id="Phobius"/>
    </source>
</evidence>
<sequence length="132" mass="14952">MPPRPSVDEGAFADRREQQRLRLFIYLIPLVGFFPALWCFYGKGSRRSATLVSRRERQVSRMAITLGLGWLVATILVTTGSSLAELPEVGRLVLGSGLTSGYFLVNFWLMVQLWRNQRLWIPGISDLGDRLP</sequence>
<name>A0A0M2PSJ7_PROHO</name>
<dbReference type="STRING" id="317619.GCA_000332315_03033"/>
<organism evidence="2 3">
    <name type="scientific">Prochlorothrix hollandica PCC 9006 = CALU 1027</name>
    <dbReference type="NCBI Taxonomy" id="317619"/>
    <lineage>
        <taxon>Bacteria</taxon>
        <taxon>Bacillati</taxon>
        <taxon>Cyanobacteriota</taxon>
        <taxon>Cyanophyceae</taxon>
        <taxon>Prochlorotrichales</taxon>
        <taxon>Prochlorotrichaceae</taxon>
        <taxon>Prochlorothrix</taxon>
    </lineage>
</organism>
<keyword evidence="1" id="KW-0472">Membrane</keyword>
<protein>
    <recommendedName>
        <fullName evidence="4">DUF4870 domain-containing protein</fullName>
    </recommendedName>
</protein>
<dbReference type="AlphaFoldDB" id="A0A0M2PSJ7"/>
<accession>A0A0M2PSJ7</accession>
<evidence type="ECO:0000313" key="3">
    <source>
        <dbReference type="Proteomes" id="UP000034681"/>
    </source>
</evidence>
<evidence type="ECO:0008006" key="4">
    <source>
        <dbReference type="Google" id="ProtNLM"/>
    </source>
</evidence>
<feature type="transmembrane region" description="Helical" evidence="1">
    <location>
        <begin position="23"/>
        <end position="41"/>
    </location>
</feature>
<comment type="caution">
    <text evidence="2">The sequence shown here is derived from an EMBL/GenBank/DDBJ whole genome shotgun (WGS) entry which is preliminary data.</text>
</comment>
<keyword evidence="1" id="KW-1133">Transmembrane helix</keyword>
<feature type="transmembrane region" description="Helical" evidence="1">
    <location>
        <begin position="89"/>
        <end position="111"/>
    </location>
</feature>
<keyword evidence="3" id="KW-1185">Reference proteome</keyword>
<reference evidence="2" key="1">
    <citation type="submission" date="2012-04" db="EMBL/GenBank/DDBJ databases">
        <authorList>
            <person name="Borisov I.G."/>
            <person name="Ivanikova N.V."/>
            <person name="Pinevich A.V."/>
        </authorList>
    </citation>
    <scope>NUCLEOTIDE SEQUENCE</scope>
    <source>
        <strain evidence="2">CALU 1027</strain>
    </source>
</reference>
<evidence type="ECO:0000313" key="2">
    <source>
        <dbReference type="EMBL" id="KKI98137.1"/>
    </source>
</evidence>
<gene>
    <name evidence="2" type="ORF">PROH_20790</name>
</gene>
<keyword evidence="1" id="KW-0812">Transmembrane</keyword>
<dbReference type="EMBL" id="AJTX02000010">
    <property type="protein sequence ID" value="KKI98137.1"/>
    <property type="molecule type" value="Genomic_DNA"/>
</dbReference>
<dbReference type="Proteomes" id="UP000034681">
    <property type="component" value="Unassembled WGS sequence"/>
</dbReference>